<protein>
    <submittedName>
        <fullName evidence="1">Uncharacterized protein</fullName>
    </submittedName>
</protein>
<dbReference type="EMBL" id="KL197719">
    <property type="protein sequence ID" value="KDQ57554.1"/>
    <property type="molecule type" value="Genomic_DNA"/>
</dbReference>
<accession>A0A067PS42</accession>
<sequence>FNWIVAVCNDLLQAVEGRALRGMTSKELARFFWEEIICRYKQSDPDHSKNPEDCYCGYLLAMPRLCLYCRNLCTTQPSGARLDLPIW</sequence>
<gene>
    <name evidence="1" type="ORF">JAAARDRAFT_130061</name>
</gene>
<reference evidence="2" key="1">
    <citation type="journal article" date="2014" name="Proc. Natl. Acad. Sci. U.S.A.">
        <title>Extensive sampling of basidiomycete genomes demonstrates inadequacy of the white-rot/brown-rot paradigm for wood decay fungi.</title>
        <authorList>
            <person name="Riley R."/>
            <person name="Salamov A.A."/>
            <person name="Brown D.W."/>
            <person name="Nagy L.G."/>
            <person name="Floudas D."/>
            <person name="Held B.W."/>
            <person name="Levasseur A."/>
            <person name="Lombard V."/>
            <person name="Morin E."/>
            <person name="Otillar R."/>
            <person name="Lindquist E.A."/>
            <person name="Sun H."/>
            <person name="LaButti K.M."/>
            <person name="Schmutz J."/>
            <person name="Jabbour D."/>
            <person name="Luo H."/>
            <person name="Baker S.E."/>
            <person name="Pisabarro A.G."/>
            <person name="Walton J.D."/>
            <person name="Blanchette R.A."/>
            <person name="Henrissat B."/>
            <person name="Martin F."/>
            <person name="Cullen D."/>
            <person name="Hibbett D.S."/>
            <person name="Grigoriev I.V."/>
        </authorList>
    </citation>
    <scope>NUCLEOTIDE SEQUENCE [LARGE SCALE GENOMIC DNA]</scope>
    <source>
        <strain evidence="2">MUCL 33604</strain>
    </source>
</reference>
<dbReference type="HOGENOM" id="CLU_2489373_0_0_1"/>
<dbReference type="InParanoid" id="A0A067PS42"/>
<dbReference type="AlphaFoldDB" id="A0A067PS42"/>
<name>A0A067PS42_9AGAM</name>
<organism evidence="1 2">
    <name type="scientific">Jaapia argillacea MUCL 33604</name>
    <dbReference type="NCBI Taxonomy" id="933084"/>
    <lineage>
        <taxon>Eukaryota</taxon>
        <taxon>Fungi</taxon>
        <taxon>Dikarya</taxon>
        <taxon>Basidiomycota</taxon>
        <taxon>Agaricomycotina</taxon>
        <taxon>Agaricomycetes</taxon>
        <taxon>Agaricomycetidae</taxon>
        <taxon>Jaapiales</taxon>
        <taxon>Jaapiaceae</taxon>
        <taxon>Jaapia</taxon>
    </lineage>
</organism>
<keyword evidence="2" id="KW-1185">Reference proteome</keyword>
<feature type="non-terminal residue" evidence="1">
    <location>
        <position position="1"/>
    </location>
</feature>
<evidence type="ECO:0000313" key="1">
    <source>
        <dbReference type="EMBL" id="KDQ57554.1"/>
    </source>
</evidence>
<evidence type="ECO:0000313" key="2">
    <source>
        <dbReference type="Proteomes" id="UP000027265"/>
    </source>
</evidence>
<proteinExistence type="predicted"/>
<dbReference type="OrthoDB" id="446925at2759"/>
<dbReference type="Proteomes" id="UP000027265">
    <property type="component" value="Unassembled WGS sequence"/>
</dbReference>